<accession>A0A150JEM9</accession>
<evidence type="ECO:0000313" key="1">
    <source>
        <dbReference type="EMBL" id="KYC55874.1"/>
    </source>
</evidence>
<dbReference type="SUPFAM" id="SSF51445">
    <property type="entry name" value="(Trans)glycosidases"/>
    <property type="match status" value="1"/>
</dbReference>
<dbReference type="AlphaFoldDB" id="A0A150JG52"/>
<comment type="caution">
    <text evidence="1">The sequence shown here is derived from an EMBL/GenBank/DDBJ whole genome shotgun (WGS) entry which is preliminary data.</text>
</comment>
<organism evidence="1">
    <name type="scientific">Candidatus Methanofastidiosum methylothiophilum</name>
    <dbReference type="NCBI Taxonomy" id="1705564"/>
    <lineage>
        <taxon>Archaea</taxon>
        <taxon>Methanobacteriati</taxon>
        <taxon>Methanobacteriota</taxon>
        <taxon>Stenosarchaea group</taxon>
        <taxon>Candidatus Methanofastidiosia</taxon>
        <taxon>Candidatus Methanofastidiosales</taxon>
        <taxon>Candidatus Methanofastidiosaceae</taxon>
        <taxon>Candidatus Methanofastidiosum</taxon>
    </lineage>
</organism>
<gene>
    <name evidence="1" type="ORF">APG09_01532</name>
</gene>
<reference evidence="1" key="1">
    <citation type="journal article" date="2016" name="ISME J.">
        <title>Chasing the elusive Euryarchaeota class WSA2: genomes reveal a uniquely fastidious methyl-reducing methanogen.</title>
        <authorList>
            <person name="Nobu M.K."/>
            <person name="Narihiro T."/>
            <person name="Kuroda K."/>
            <person name="Mei R."/>
            <person name="Liu W.T."/>
        </authorList>
    </citation>
    <scope>NUCLEOTIDE SEQUENCE [LARGE SCALE GENOMIC DNA]</scope>
    <source>
        <strain evidence="1">ADurb1213_Bin02801</strain>
    </source>
</reference>
<proteinExistence type="predicted"/>
<dbReference type="EMBL" id="LNJE01000030">
    <property type="protein sequence ID" value="KYC55874.1"/>
    <property type="molecule type" value="Genomic_DNA"/>
</dbReference>
<accession>A0A150JG52</accession>
<sequence length="570" mass="65233">MKKIFLVVFSVSLLTAFLSIQSISKAFAESELIESCYMLAFVSSPLENKIQAEEVLDIIDSASKNGFSGIVFSSNFDRIVTQNDQYFKYLDQIKNRCREKDMEIIPLIGSFGWGSNILWQNPNLAEGLRVESQVFKVNGNSAELVKGKIEFSNGGFERYNGDVADNYEFQEKPGEISFIDIKEYTEGKSSLRFQNFYLDKYKQARVMHKVKVLPKKSYRVDCSIKTQLFTPSDSIKLVCIDQNGKVLGTERNSTVWQKKYTDCDNGWYKITMGFNSMENTFVNIYAGAWGAEEGIFWIDDLTVQEVGLVNILRRNGTPLCIRNRENGQIYEEGIDYEFVRDTIMDFEFDHCSESIKIPLQSSIKDGTFLLVDYYHGLGMDHDQISVCMSEETSYDILEKNIQALVGRLESSKFFISLDEVIMGGTCALCSCCEKKPGLIMSQCVIRQMAIVRKYKPSANFFIWSDMFDPNHNADRQYGLCEGYYGAIEPLPKDITFVCWNNKVIEKSINFFASKGFSVMAGAYYDDKSMNSTEECVSALKSTNKQIKILYTTWKKDYSMLKEFSEMVRKK</sequence>
<name>A0A150JG52_9EURY</name>
<dbReference type="InterPro" id="IPR017853">
    <property type="entry name" value="GH"/>
</dbReference>
<protein>
    <submittedName>
        <fullName evidence="1">Uncharacterized protein</fullName>
    </submittedName>
</protein>
<dbReference type="Gene3D" id="2.60.120.260">
    <property type="entry name" value="Galactose-binding domain-like"/>
    <property type="match status" value="1"/>
</dbReference>
<dbReference type="Gene3D" id="3.20.20.80">
    <property type="entry name" value="Glycosidases"/>
    <property type="match status" value="1"/>
</dbReference>